<proteinExistence type="predicted"/>
<organism evidence="1 2">
    <name type="scientific">Brassica cretica</name>
    <name type="common">Mustard</name>
    <dbReference type="NCBI Taxonomy" id="69181"/>
    <lineage>
        <taxon>Eukaryota</taxon>
        <taxon>Viridiplantae</taxon>
        <taxon>Streptophyta</taxon>
        <taxon>Embryophyta</taxon>
        <taxon>Tracheophyta</taxon>
        <taxon>Spermatophyta</taxon>
        <taxon>Magnoliopsida</taxon>
        <taxon>eudicotyledons</taxon>
        <taxon>Gunneridae</taxon>
        <taxon>Pentapetalae</taxon>
        <taxon>rosids</taxon>
        <taxon>malvids</taxon>
        <taxon>Brassicales</taxon>
        <taxon>Brassicaceae</taxon>
        <taxon>Brassiceae</taxon>
        <taxon>Brassica</taxon>
    </lineage>
</organism>
<comment type="caution">
    <text evidence="1">The sequence shown here is derived from an EMBL/GenBank/DDBJ whole genome shotgun (WGS) entry which is preliminary data.</text>
</comment>
<name>A0A8S9HUR4_BRACR</name>
<dbReference type="EMBL" id="QGKW02001940">
    <property type="protein sequence ID" value="KAF2559936.1"/>
    <property type="molecule type" value="Genomic_DNA"/>
</dbReference>
<dbReference type="AlphaFoldDB" id="A0A8S9HUR4"/>
<evidence type="ECO:0000313" key="1">
    <source>
        <dbReference type="EMBL" id="KAF2559936.1"/>
    </source>
</evidence>
<accession>A0A8S9HUR4</accession>
<dbReference type="Proteomes" id="UP000712281">
    <property type="component" value="Unassembled WGS sequence"/>
</dbReference>
<sequence>MSVRIPMFSCSGWAMRSMLQHLTCHSFGTDCKDLIAMIKESNVWSSFATELKRIGTLQI</sequence>
<gene>
    <name evidence="1" type="ORF">F2Q68_00016303</name>
</gene>
<reference evidence="1" key="1">
    <citation type="submission" date="2019-12" db="EMBL/GenBank/DDBJ databases">
        <title>Genome sequencing and annotation of Brassica cretica.</title>
        <authorList>
            <person name="Studholme D.J."/>
            <person name="Sarris P.F."/>
        </authorList>
    </citation>
    <scope>NUCLEOTIDE SEQUENCE</scope>
    <source>
        <strain evidence="1">PFS-001/15</strain>
        <tissue evidence="1">Leaf</tissue>
    </source>
</reference>
<evidence type="ECO:0000313" key="2">
    <source>
        <dbReference type="Proteomes" id="UP000712281"/>
    </source>
</evidence>
<protein>
    <submittedName>
        <fullName evidence="1">Uncharacterized protein</fullName>
    </submittedName>
</protein>